<dbReference type="Pfam" id="PF13671">
    <property type="entry name" value="AAA_33"/>
    <property type="match status" value="1"/>
</dbReference>
<organism evidence="1 2">
    <name type="scientific">Brachybacterium halotolerans</name>
    <dbReference type="NCBI Taxonomy" id="2795215"/>
    <lineage>
        <taxon>Bacteria</taxon>
        <taxon>Bacillati</taxon>
        <taxon>Actinomycetota</taxon>
        <taxon>Actinomycetes</taxon>
        <taxon>Micrococcales</taxon>
        <taxon>Dermabacteraceae</taxon>
        <taxon>Brachybacterium</taxon>
    </lineage>
</organism>
<evidence type="ECO:0000313" key="2">
    <source>
        <dbReference type="Proteomes" id="UP000612352"/>
    </source>
</evidence>
<accession>A0ABS1B7Y1</accession>
<dbReference type="InterPro" id="IPR027417">
    <property type="entry name" value="P-loop_NTPase"/>
</dbReference>
<dbReference type="RefSeq" id="WP_200500757.1">
    <property type="nucleotide sequence ID" value="NZ_JAEDAJ010000001.1"/>
</dbReference>
<dbReference type="EMBL" id="JAEDAJ010000001">
    <property type="protein sequence ID" value="MBK0330100.1"/>
    <property type="molecule type" value="Genomic_DNA"/>
</dbReference>
<evidence type="ECO:0000313" key="1">
    <source>
        <dbReference type="EMBL" id="MBK0330100.1"/>
    </source>
</evidence>
<name>A0ABS1B7Y1_9MICO</name>
<comment type="caution">
    <text evidence="1">The sequence shown here is derived from an EMBL/GenBank/DDBJ whole genome shotgun (WGS) entry which is preliminary data.</text>
</comment>
<dbReference type="Gene3D" id="3.40.50.300">
    <property type="entry name" value="P-loop containing nucleotide triphosphate hydrolases"/>
    <property type="match status" value="1"/>
</dbReference>
<protein>
    <submittedName>
        <fullName evidence="1">AAA family ATPase</fullName>
    </submittedName>
</protein>
<gene>
    <name evidence="1" type="ORF">I8D64_01600</name>
</gene>
<keyword evidence="2" id="KW-1185">Reference proteome</keyword>
<sequence>MPPTAPGRPPRLILLNGAPGVGKSTLARLLAEDRPLTLALDVDQLKHSLGGWEEDAAVSGQRARELALALIDVQLEAGKDVVLGQYLARTAFPEQLDAVAARAGAEFREFLLAVDERTLAARLAARVAEPETPEQAVNARLVGPDDAERLLASLDAMRAARPDMQSVDARGGLEETADAVRALLEGHTERR</sequence>
<dbReference type="SUPFAM" id="SSF52540">
    <property type="entry name" value="P-loop containing nucleoside triphosphate hydrolases"/>
    <property type="match status" value="1"/>
</dbReference>
<reference evidence="1 2" key="1">
    <citation type="submission" date="2020-12" db="EMBL/GenBank/DDBJ databases">
        <title>Brachybacterium sp. MASK1Z-5, whole genome shotgun sequence.</title>
        <authorList>
            <person name="Tuo L."/>
        </authorList>
    </citation>
    <scope>NUCLEOTIDE SEQUENCE [LARGE SCALE GENOMIC DNA]</scope>
    <source>
        <strain evidence="1 2">MASK1Z-5</strain>
    </source>
</reference>
<proteinExistence type="predicted"/>
<dbReference type="Proteomes" id="UP000612352">
    <property type="component" value="Unassembled WGS sequence"/>
</dbReference>